<evidence type="ECO:0000313" key="2">
    <source>
        <dbReference type="EMBL" id="EDM78335.1"/>
    </source>
</evidence>
<feature type="compositionally biased region" description="Low complexity" evidence="1">
    <location>
        <begin position="7"/>
        <end position="22"/>
    </location>
</feature>
<comment type="caution">
    <text evidence="2">The sequence shown here is derived from an EMBL/GenBank/DDBJ whole genome shotgun (WGS) entry which is preliminary data.</text>
</comment>
<keyword evidence="3" id="KW-1185">Reference proteome</keyword>
<sequence length="32" mass="3105">MVHADDASSPSAAAPSTPSAAPKRLVVADLTA</sequence>
<organism evidence="2 3">
    <name type="scientific">Plesiocystis pacifica SIR-1</name>
    <dbReference type="NCBI Taxonomy" id="391625"/>
    <lineage>
        <taxon>Bacteria</taxon>
        <taxon>Pseudomonadati</taxon>
        <taxon>Myxococcota</taxon>
        <taxon>Polyangia</taxon>
        <taxon>Nannocystales</taxon>
        <taxon>Nannocystaceae</taxon>
        <taxon>Plesiocystis</taxon>
    </lineage>
</organism>
<gene>
    <name evidence="2" type="ORF">PPSIR1_09151</name>
</gene>
<accession>A6G759</accession>
<dbReference type="EMBL" id="ABCS01000032">
    <property type="protein sequence ID" value="EDM78335.1"/>
    <property type="molecule type" value="Genomic_DNA"/>
</dbReference>
<reference evidence="2 3" key="1">
    <citation type="submission" date="2007-06" db="EMBL/GenBank/DDBJ databases">
        <authorList>
            <person name="Shimkets L."/>
            <person name="Ferriera S."/>
            <person name="Johnson J."/>
            <person name="Kravitz S."/>
            <person name="Beeson K."/>
            <person name="Sutton G."/>
            <person name="Rogers Y.-H."/>
            <person name="Friedman R."/>
            <person name="Frazier M."/>
            <person name="Venter J.C."/>
        </authorList>
    </citation>
    <scope>NUCLEOTIDE SEQUENCE [LARGE SCALE GENOMIC DNA]</scope>
    <source>
        <strain evidence="2 3">SIR-1</strain>
    </source>
</reference>
<proteinExistence type="predicted"/>
<dbReference type="Proteomes" id="UP000005801">
    <property type="component" value="Unassembled WGS sequence"/>
</dbReference>
<protein>
    <submittedName>
        <fullName evidence="2">Uncharacterized protein</fullName>
    </submittedName>
</protein>
<evidence type="ECO:0000256" key="1">
    <source>
        <dbReference type="SAM" id="MobiDB-lite"/>
    </source>
</evidence>
<feature type="region of interest" description="Disordered" evidence="1">
    <location>
        <begin position="1"/>
        <end position="32"/>
    </location>
</feature>
<evidence type="ECO:0000313" key="3">
    <source>
        <dbReference type="Proteomes" id="UP000005801"/>
    </source>
</evidence>
<name>A6G759_9BACT</name>
<dbReference type="AlphaFoldDB" id="A6G759"/>
<dbReference type="STRING" id="391625.PPSIR1_09151"/>